<evidence type="ECO:0008006" key="5">
    <source>
        <dbReference type="Google" id="ProtNLM"/>
    </source>
</evidence>
<feature type="compositionally biased region" description="Low complexity" evidence="1">
    <location>
        <begin position="120"/>
        <end position="141"/>
    </location>
</feature>
<dbReference type="Gene3D" id="3.40.50.11350">
    <property type="match status" value="1"/>
</dbReference>
<name>A0A9N8HH15_9STRA</name>
<accession>A0A9N8HH15</accession>
<feature type="transmembrane region" description="Helical" evidence="2">
    <location>
        <begin position="21"/>
        <end position="39"/>
    </location>
</feature>
<evidence type="ECO:0000313" key="3">
    <source>
        <dbReference type="EMBL" id="CAB9514793.1"/>
    </source>
</evidence>
<reference evidence="3" key="1">
    <citation type="submission" date="2020-06" db="EMBL/GenBank/DDBJ databases">
        <authorList>
            <consortium name="Plant Systems Biology data submission"/>
        </authorList>
    </citation>
    <scope>NUCLEOTIDE SEQUENCE</scope>
    <source>
        <strain evidence="3">D6</strain>
    </source>
</reference>
<organism evidence="3 4">
    <name type="scientific">Seminavis robusta</name>
    <dbReference type="NCBI Taxonomy" id="568900"/>
    <lineage>
        <taxon>Eukaryota</taxon>
        <taxon>Sar</taxon>
        <taxon>Stramenopiles</taxon>
        <taxon>Ochrophyta</taxon>
        <taxon>Bacillariophyta</taxon>
        <taxon>Bacillariophyceae</taxon>
        <taxon>Bacillariophycidae</taxon>
        <taxon>Naviculales</taxon>
        <taxon>Naviculaceae</taxon>
        <taxon>Seminavis</taxon>
    </lineage>
</organism>
<dbReference type="PANTHER" id="PTHR36050:SF1">
    <property type="entry name" value="O-FUCOSYLTRANSFERASE 30"/>
    <property type="match status" value="1"/>
</dbReference>
<evidence type="ECO:0000313" key="4">
    <source>
        <dbReference type="Proteomes" id="UP001153069"/>
    </source>
</evidence>
<gene>
    <name evidence="3" type="ORF">SEMRO_675_G185430.1</name>
</gene>
<keyword evidence="2" id="KW-1133">Transmembrane helix</keyword>
<keyword evidence="2" id="KW-0472">Membrane</keyword>
<sequence length="580" mass="64396">MDNSATIINSHANGWIRRVRSAFCVVTVILGFALFLSDYETITLYRYPRATAEGGDANTITKNPIDSTTSNATASIDIDLNSGTGSVSTSREAQATDIGVNFQAENKALVTDDSNKEGTPKSTDASTTATTTAASPHGPTTIGNAPAKKTSRAVPLSKVLKRSVAPASKPTKGPTVAPSSPPTPVPTKAPSTSSGKSTTKSQQVTQDQEQPRYLIHASHGGWSNQVRCIRHAYYMAAATGRILVTAPVLPHITPIGAQLWAPPGRFLGHGVISGDFNLKFALHKAYLKRWQPYLDMATVLDLKFTFPHVQTMDYRKFREQYYDTRGQPKTNLTANSWVMEDTYTHANTRWIREDLEPNITHGAPVPGAKHTYYRDLPTLAEGRKAHSVWTMLDTFYGQFLPSAYNHELSWMRFSNPIRQTAKTIHEQEWDDIPYASIHLRVGDDRFLRQANATIQEVLKETYVQMQQWIDRRKSKKKTIPATIGFFVATDASPEGQQDFAERLQRQLAPLLPDIRVFFASSYAAYVTKQLKQELVYPEIFLDQQLAACATIRFIASKKSTFSQLIHAIRRSPSACGAVNQ</sequence>
<proteinExistence type="predicted"/>
<keyword evidence="2" id="KW-0812">Transmembrane</keyword>
<feature type="compositionally biased region" description="Low complexity" evidence="1">
    <location>
        <begin position="188"/>
        <end position="206"/>
    </location>
</feature>
<dbReference type="PANTHER" id="PTHR36050">
    <property type="entry name" value="O-FUCOSYLTRANSFERASE 30"/>
    <property type="match status" value="1"/>
</dbReference>
<keyword evidence="4" id="KW-1185">Reference proteome</keyword>
<feature type="region of interest" description="Disordered" evidence="1">
    <location>
        <begin position="109"/>
        <end position="209"/>
    </location>
</feature>
<dbReference type="Proteomes" id="UP001153069">
    <property type="component" value="Unassembled WGS sequence"/>
</dbReference>
<dbReference type="EMBL" id="CAICTM010000674">
    <property type="protein sequence ID" value="CAB9514793.1"/>
    <property type="molecule type" value="Genomic_DNA"/>
</dbReference>
<evidence type="ECO:0000256" key="2">
    <source>
        <dbReference type="SAM" id="Phobius"/>
    </source>
</evidence>
<dbReference type="CDD" id="cd11296">
    <property type="entry name" value="O-FucT_like"/>
    <property type="match status" value="1"/>
</dbReference>
<comment type="caution">
    <text evidence="3">The sequence shown here is derived from an EMBL/GenBank/DDBJ whole genome shotgun (WGS) entry which is preliminary data.</text>
</comment>
<protein>
    <recommendedName>
        <fullName evidence="5">O-fucosyltransferase family protein</fullName>
    </recommendedName>
</protein>
<evidence type="ECO:0000256" key="1">
    <source>
        <dbReference type="SAM" id="MobiDB-lite"/>
    </source>
</evidence>
<dbReference type="AlphaFoldDB" id="A0A9N8HH15"/>